<evidence type="ECO:0000313" key="3">
    <source>
        <dbReference type="Proteomes" id="UP000225972"/>
    </source>
</evidence>
<accession>A0A238J801</accession>
<dbReference type="PROSITE" id="PS50995">
    <property type="entry name" value="HTH_MARR_2"/>
    <property type="match status" value="1"/>
</dbReference>
<evidence type="ECO:0000259" key="1">
    <source>
        <dbReference type="PROSITE" id="PS50995"/>
    </source>
</evidence>
<dbReference type="GO" id="GO:0003700">
    <property type="term" value="F:DNA-binding transcription factor activity"/>
    <property type="evidence" value="ECO:0007669"/>
    <property type="project" value="InterPro"/>
</dbReference>
<dbReference type="Proteomes" id="UP000225972">
    <property type="component" value="Unassembled WGS sequence"/>
</dbReference>
<reference evidence="3" key="1">
    <citation type="submission" date="2017-05" db="EMBL/GenBank/DDBJ databases">
        <authorList>
            <person name="Rodrigo-Torres L."/>
            <person name="Arahal R. D."/>
            <person name="Lucena T."/>
        </authorList>
    </citation>
    <scope>NUCLEOTIDE SEQUENCE [LARGE SCALE GENOMIC DNA]</scope>
    <source>
        <strain evidence="3">CECT 8649</strain>
    </source>
</reference>
<organism evidence="2 3">
    <name type="scientific">Pelagimonas phthalicica</name>
    <dbReference type="NCBI Taxonomy" id="1037362"/>
    <lineage>
        <taxon>Bacteria</taxon>
        <taxon>Pseudomonadati</taxon>
        <taxon>Pseudomonadota</taxon>
        <taxon>Alphaproteobacteria</taxon>
        <taxon>Rhodobacterales</taxon>
        <taxon>Roseobacteraceae</taxon>
        <taxon>Pelagimonas</taxon>
    </lineage>
</organism>
<dbReference type="InterPro" id="IPR000835">
    <property type="entry name" value="HTH_MarR-typ"/>
</dbReference>
<dbReference type="Pfam" id="PF12802">
    <property type="entry name" value="MarR_2"/>
    <property type="match status" value="1"/>
</dbReference>
<dbReference type="RefSeq" id="WP_099241668.1">
    <property type="nucleotide sequence ID" value="NZ_FXXP01000001.1"/>
</dbReference>
<dbReference type="GO" id="GO:0006950">
    <property type="term" value="P:response to stress"/>
    <property type="evidence" value="ECO:0007669"/>
    <property type="project" value="TreeGrafter"/>
</dbReference>
<feature type="domain" description="HTH marR-type" evidence="1">
    <location>
        <begin position="11"/>
        <end position="147"/>
    </location>
</feature>
<dbReference type="PANTHER" id="PTHR33164:SF57">
    <property type="entry name" value="MARR-FAMILY TRANSCRIPTIONAL REGULATOR"/>
    <property type="match status" value="1"/>
</dbReference>
<proteinExistence type="predicted"/>
<gene>
    <name evidence="2" type="primary">hpr</name>
    <name evidence="2" type="ORF">TRP8649_00145</name>
</gene>
<protein>
    <submittedName>
        <fullName evidence="2">HTH-type transcriptional regulator Hpr</fullName>
    </submittedName>
</protein>
<dbReference type="EMBL" id="FXXP01000001">
    <property type="protein sequence ID" value="SMX26072.1"/>
    <property type="molecule type" value="Genomic_DNA"/>
</dbReference>
<evidence type="ECO:0000313" key="2">
    <source>
        <dbReference type="EMBL" id="SMX26072.1"/>
    </source>
</evidence>
<dbReference type="PANTHER" id="PTHR33164">
    <property type="entry name" value="TRANSCRIPTIONAL REGULATOR, MARR FAMILY"/>
    <property type="match status" value="1"/>
</dbReference>
<name>A0A238J801_9RHOB</name>
<sequence>MSTPLPDFDLDRYLPFRFAVVASRLSNELAQQYREKYDISIAEWRVLVNLAYSDSTSVRDIERRVSMEKSKVSRAVSRLEEAGYLTKSVDENDRRLLQLELTESGTEMVRDLVPLAQSYQDELVAMLQDKMPGLQDALDDLMQGADL</sequence>
<dbReference type="Gene3D" id="1.10.10.10">
    <property type="entry name" value="Winged helix-like DNA-binding domain superfamily/Winged helix DNA-binding domain"/>
    <property type="match status" value="1"/>
</dbReference>
<dbReference type="OrthoDB" id="8906692at2"/>
<keyword evidence="3" id="KW-1185">Reference proteome</keyword>
<dbReference type="AlphaFoldDB" id="A0A238J801"/>
<dbReference type="SUPFAM" id="SSF46785">
    <property type="entry name" value="Winged helix' DNA-binding domain"/>
    <property type="match status" value="1"/>
</dbReference>
<dbReference type="SMART" id="SM00347">
    <property type="entry name" value="HTH_MARR"/>
    <property type="match status" value="1"/>
</dbReference>
<dbReference type="InterPro" id="IPR039422">
    <property type="entry name" value="MarR/SlyA-like"/>
</dbReference>
<dbReference type="PRINTS" id="PR00598">
    <property type="entry name" value="HTHMARR"/>
</dbReference>
<dbReference type="InterPro" id="IPR036390">
    <property type="entry name" value="WH_DNA-bd_sf"/>
</dbReference>
<dbReference type="InterPro" id="IPR036388">
    <property type="entry name" value="WH-like_DNA-bd_sf"/>
</dbReference>